<feature type="chain" id="PRO_5028378119" description="Secreted protein" evidence="1">
    <location>
        <begin position="23"/>
        <end position="112"/>
    </location>
</feature>
<name>A0A7C9DG75_OPUST</name>
<evidence type="ECO:0000256" key="1">
    <source>
        <dbReference type="SAM" id="SignalP"/>
    </source>
</evidence>
<accession>A0A7C9DG75</accession>
<dbReference type="AlphaFoldDB" id="A0A7C9DG75"/>
<proteinExistence type="predicted"/>
<dbReference type="EMBL" id="GISG01106128">
    <property type="protein sequence ID" value="MBA4637668.1"/>
    <property type="molecule type" value="Transcribed_RNA"/>
</dbReference>
<evidence type="ECO:0008006" key="3">
    <source>
        <dbReference type="Google" id="ProtNLM"/>
    </source>
</evidence>
<keyword evidence="1" id="KW-0732">Signal</keyword>
<reference evidence="2" key="2">
    <citation type="submission" date="2020-07" db="EMBL/GenBank/DDBJ databases">
        <authorList>
            <person name="Vera ALvarez R."/>
            <person name="Arias-Moreno D.M."/>
            <person name="Jimenez-Jacinto V."/>
            <person name="Jimenez-Bremont J.F."/>
            <person name="Swaminathan K."/>
            <person name="Moose S.P."/>
            <person name="Guerrero-Gonzalez M.L."/>
            <person name="Marino-Ramirez L."/>
            <person name="Landsman D."/>
            <person name="Rodriguez-Kessler M."/>
            <person name="Delgado-Sanchez P."/>
        </authorList>
    </citation>
    <scope>NUCLEOTIDE SEQUENCE</scope>
    <source>
        <tissue evidence="2">Cladode</tissue>
    </source>
</reference>
<protein>
    <recommendedName>
        <fullName evidence="3">Secreted protein</fullName>
    </recommendedName>
</protein>
<organism evidence="2">
    <name type="scientific">Opuntia streptacantha</name>
    <name type="common">Prickly pear cactus</name>
    <name type="synonym">Opuntia cardona</name>
    <dbReference type="NCBI Taxonomy" id="393608"/>
    <lineage>
        <taxon>Eukaryota</taxon>
        <taxon>Viridiplantae</taxon>
        <taxon>Streptophyta</taxon>
        <taxon>Embryophyta</taxon>
        <taxon>Tracheophyta</taxon>
        <taxon>Spermatophyta</taxon>
        <taxon>Magnoliopsida</taxon>
        <taxon>eudicotyledons</taxon>
        <taxon>Gunneridae</taxon>
        <taxon>Pentapetalae</taxon>
        <taxon>Caryophyllales</taxon>
        <taxon>Cactineae</taxon>
        <taxon>Cactaceae</taxon>
        <taxon>Opuntioideae</taxon>
        <taxon>Opuntia</taxon>
    </lineage>
</organism>
<evidence type="ECO:0000313" key="2">
    <source>
        <dbReference type="EMBL" id="MBA4637668.1"/>
    </source>
</evidence>
<feature type="signal peptide" evidence="1">
    <location>
        <begin position="1"/>
        <end position="22"/>
    </location>
</feature>
<sequence>MRLFSLPLFFFSLSAYPYSLRCSPPPTIGGLPPAWRSAVSPIGHRCRSPGRNLFLRPPFSPRTPLLQRPDAATVGYHYCQLRCRRRRVSRRPSTDPDASITVTSSLFVMKVG</sequence>
<reference evidence="2" key="1">
    <citation type="journal article" date="2013" name="J. Plant Res.">
        <title>Effect of fungi and light on seed germination of three Opuntia species from semiarid lands of central Mexico.</title>
        <authorList>
            <person name="Delgado-Sanchez P."/>
            <person name="Jimenez-Bremont J.F."/>
            <person name="Guerrero-Gonzalez Mde L."/>
            <person name="Flores J."/>
        </authorList>
    </citation>
    <scope>NUCLEOTIDE SEQUENCE</scope>
    <source>
        <tissue evidence="2">Cladode</tissue>
    </source>
</reference>